<evidence type="ECO:0000256" key="1">
    <source>
        <dbReference type="ARBA" id="ARBA00022485"/>
    </source>
</evidence>
<dbReference type="GO" id="GO:0051539">
    <property type="term" value="F:4 iron, 4 sulfur cluster binding"/>
    <property type="evidence" value="ECO:0007669"/>
    <property type="project" value="UniProtKB-UniRule"/>
</dbReference>
<feature type="binding site" evidence="8">
    <location>
        <position position="29"/>
    </location>
    <ligand>
        <name>[4Fe-4S] cluster</name>
        <dbReference type="ChEBI" id="CHEBI:49883"/>
        <note>4Fe-4S-S-AdoMet</note>
    </ligand>
</feature>
<evidence type="ECO:0000313" key="10">
    <source>
        <dbReference type="EMBL" id="ABS54789.1"/>
    </source>
</evidence>
<dbReference type="GeneID" id="5410257"/>
<dbReference type="InterPro" id="IPR058240">
    <property type="entry name" value="rSAM_sf"/>
</dbReference>
<dbReference type="AlphaFoldDB" id="A7I4X8"/>
<dbReference type="HOGENOM" id="CLU_066739_2_3_2"/>
<keyword evidence="1 8" id="KW-0004">4Fe-4S</keyword>
<keyword evidence="4 8" id="KW-0460">Magnesium</keyword>
<comment type="function">
    <text evidence="8">Catalyzes the complex heterocyclic radical-mediated conversion of 6-carboxy-5,6,7,8-tetrahydropterin (CPH4) to 7-carboxy-7-deazaguanine (CDG), a step common to the biosynthetic pathways of all 7-deazapurine-containing compounds.</text>
</comment>
<evidence type="ECO:0000256" key="8">
    <source>
        <dbReference type="HAMAP-Rule" id="MF_00917"/>
    </source>
</evidence>
<dbReference type="SUPFAM" id="SSF102114">
    <property type="entry name" value="Radical SAM enzymes"/>
    <property type="match status" value="1"/>
</dbReference>
<dbReference type="eggNOG" id="arCOG02173">
    <property type="taxonomic scope" value="Archaea"/>
</dbReference>
<comment type="subunit">
    <text evidence="8">Homodimer.</text>
</comment>
<feature type="binding site" evidence="8">
    <location>
        <position position="68"/>
    </location>
    <ligand>
        <name>substrate</name>
    </ligand>
</feature>
<dbReference type="STRING" id="456442.Mboo_0267"/>
<comment type="similarity">
    <text evidence="8">Belongs to the radical SAM superfamily. 7-carboxy-7-deazaguanine synthase family.</text>
</comment>
<dbReference type="SFLD" id="SFLDS00029">
    <property type="entry name" value="Radical_SAM"/>
    <property type="match status" value="1"/>
</dbReference>
<evidence type="ECO:0000313" key="11">
    <source>
        <dbReference type="Proteomes" id="UP000002408"/>
    </source>
</evidence>
<feature type="binding site" evidence="8">
    <location>
        <begin position="10"/>
        <end position="12"/>
    </location>
    <ligand>
        <name>substrate</name>
    </ligand>
</feature>
<dbReference type="EC" id="4.3.99.3" evidence="8"/>
<dbReference type="RefSeq" id="WP_011991277.1">
    <property type="nucleotide sequence ID" value="NC_009712.1"/>
</dbReference>
<gene>
    <name evidence="8" type="primary">queE</name>
    <name evidence="10" type="ordered locus">Mboo_0267</name>
</gene>
<keyword evidence="7 8" id="KW-0456">Lyase</keyword>
<dbReference type="InterPro" id="IPR007197">
    <property type="entry name" value="rSAM"/>
</dbReference>
<dbReference type="CDD" id="cd01335">
    <property type="entry name" value="Radical_SAM"/>
    <property type="match status" value="1"/>
</dbReference>
<organism evidence="10 11">
    <name type="scientific">Methanoregula boonei (strain DSM 21154 / JCM 14090 / 6A8)</name>
    <dbReference type="NCBI Taxonomy" id="456442"/>
    <lineage>
        <taxon>Archaea</taxon>
        <taxon>Methanobacteriati</taxon>
        <taxon>Methanobacteriota</taxon>
        <taxon>Stenosarchaea group</taxon>
        <taxon>Methanomicrobia</taxon>
        <taxon>Methanomicrobiales</taxon>
        <taxon>Methanoregulaceae</taxon>
        <taxon>Methanoregula</taxon>
    </lineage>
</organism>
<dbReference type="EMBL" id="CP000780">
    <property type="protein sequence ID" value="ABS54789.1"/>
    <property type="molecule type" value="Genomic_DNA"/>
</dbReference>
<feature type="binding site" evidence="8">
    <location>
        <position position="33"/>
    </location>
    <ligand>
        <name>[4Fe-4S] cluster</name>
        <dbReference type="ChEBI" id="CHEBI:49883"/>
        <note>4Fe-4S-S-AdoMet</note>
    </ligand>
</feature>
<dbReference type="PANTHER" id="PTHR42836:SF1">
    <property type="entry name" value="7-CARBOXY-7-DEAZAGUANINE SYNTHASE"/>
    <property type="match status" value="1"/>
</dbReference>
<name>A7I4X8_METB6</name>
<sequence>MKIAEIFKSLQGEGVRQGTPCIFIRLAGCNLACRWCDTQYARSGGTETSCDKILEEIWKENPRSVCITGGEPLLQTDVLLPLLASLHKRGITIDIETNGTIDFSPVQPFAAVCMDVKCPSSGERSDLSLLARIRPTDSVKFVVGDLADCRYAQEVLARHAIAGECFLSPVYGTDCDTIVRFILDNNLPVRFQLQLHKILGVK</sequence>
<dbReference type="HAMAP" id="MF_00917">
    <property type="entry name" value="QueE"/>
    <property type="match status" value="1"/>
</dbReference>
<dbReference type="UniPathway" id="UPA00391"/>
<evidence type="ECO:0000256" key="4">
    <source>
        <dbReference type="ARBA" id="ARBA00022842"/>
    </source>
</evidence>
<dbReference type="Pfam" id="PF04055">
    <property type="entry name" value="Radical_SAM"/>
    <property type="match status" value="1"/>
</dbReference>
<dbReference type="PIRSF" id="PIRSF000370">
    <property type="entry name" value="QueE"/>
    <property type="match status" value="1"/>
</dbReference>
<feature type="binding site" evidence="8">
    <location>
        <position position="25"/>
    </location>
    <ligand>
        <name>substrate</name>
    </ligand>
</feature>
<accession>A7I4X8</accession>
<feature type="binding site" evidence="8">
    <location>
        <position position="38"/>
    </location>
    <ligand>
        <name>Mg(2+)</name>
        <dbReference type="ChEBI" id="CHEBI:18420"/>
    </ligand>
</feature>
<keyword evidence="5 8" id="KW-0408">Iron</keyword>
<dbReference type="GO" id="GO:0016840">
    <property type="term" value="F:carbon-nitrogen lyase activity"/>
    <property type="evidence" value="ECO:0007669"/>
    <property type="project" value="UniProtKB-UniRule"/>
</dbReference>
<dbReference type="GO" id="GO:1904047">
    <property type="term" value="F:S-adenosyl-L-methionine binding"/>
    <property type="evidence" value="ECO:0007669"/>
    <property type="project" value="UniProtKB-UniRule"/>
</dbReference>
<dbReference type="PROSITE" id="PS51918">
    <property type="entry name" value="RADICAL_SAM"/>
    <property type="match status" value="1"/>
</dbReference>
<reference evidence="11" key="1">
    <citation type="journal article" date="2015" name="Microbiology">
        <title>Genome of Methanoregula boonei 6A8 reveals adaptations to oligotrophic peatland environments.</title>
        <authorList>
            <person name="Braeuer S."/>
            <person name="Cadillo-Quiroz H."/>
            <person name="Kyrpides N."/>
            <person name="Woyke T."/>
            <person name="Goodwin L."/>
            <person name="Detter C."/>
            <person name="Podell S."/>
            <person name="Yavitt J.B."/>
            <person name="Zinder S.H."/>
        </authorList>
    </citation>
    <scope>NUCLEOTIDE SEQUENCE [LARGE SCALE GENOMIC DNA]</scope>
    <source>
        <strain evidence="11">DSM 21154 / JCM 14090 / 6A8</strain>
    </source>
</reference>
<keyword evidence="6 8" id="KW-0411">Iron-sulfur</keyword>
<feature type="binding site" evidence="8">
    <location>
        <position position="36"/>
    </location>
    <ligand>
        <name>[4Fe-4S] cluster</name>
        <dbReference type="ChEBI" id="CHEBI:49883"/>
        <note>4Fe-4S-S-AdoMet</note>
    </ligand>
</feature>
<comment type="caution">
    <text evidence="8">Lacks conserved residue(s) required for the propagation of feature annotation.</text>
</comment>
<keyword evidence="11" id="KW-1185">Reference proteome</keyword>
<feature type="binding site" evidence="8">
    <location>
        <position position="70"/>
    </location>
    <ligand>
        <name>S-adenosyl-L-methionine</name>
        <dbReference type="ChEBI" id="CHEBI:59789"/>
    </ligand>
</feature>
<protein>
    <recommendedName>
        <fullName evidence="8">7-carboxy-7-deazaguanine synthase</fullName>
        <shortName evidence="8">CDG synthase</shortName>
        <ecNumber evidence="8">4.3.99.3</ecNumber>
    </recommendedName>
    <alternativeName>
        <fullName evidence="8">Archaeosine biosynthesis protein QueE</fullName>
    </alternativeName>
</protein>
<dbReference type="InterPro" id="IPR024924">
    <property type="entry name" value="7-CO-7-deazaguanine_synth-like"/>
</dbReference>
<comment type="pathway">
    <text evidence="8">Purine metabolism; 7-cyano-7-deazaguanine biosynthesis.</text>
</comment>
<evidence type="ECO:0000256" key="6">
    <source>
        <dbReference type="ARBA" id="ARBA00023014"/>
    </source>
</evidence>
<feature type="binding site" evidence="8">
    <location>
        <begin position="35"/>
        <end position="37"/>
    </location>
    <ligand>
        <name>S-adenosyl-L-methionine</name>
        <dbReference type="ChEBI" id="CHEBI:59789"/>
    </ligand>
</feature>
<proteinExistence type="inferred from homology"/>
<dbReference type="OrthoDB" id="7980at2157"/>
<comment type="catalytic activity">
    <reaction evidence="8">
        <text>6-carboxy-5,6,7,8-tetrahydropterin + H(+) = 7-carboxy-7-carbaguanine + NH4(+)</text>
        <dbReference type="Rhea" id="RHEA:27974"/>
        <dbReference type="ChEBI" id="CHEBI:15378"/>
        <dbReference type="ChEBI" id="CHEBI:28938"/>
        <dbReference type="ChEBI" id="CHEBI:61032"/>
        <dbReference type="ChEBI" id="CHEBI:61036"/>
        <dbReference type="EC" id="4.3.99.3"/>
    </reaction>
</comment>
<dbReference type="Gene3D" id="3.20.20.70">
    <property type="entry name" value="Aldolase class I"/>
    <property type="match status" value="1"/>
</dbReference>
<evidence type="ECO:0000256" key="5">
    <source>
        <dbReference type="ARBA" id="ARBA00023004"/>
    </source>
</evidence>
<dbReference type="InterPro" id="IPR013785">
    <property type="entry name" value="Aldolase_TIM"/>
</dbReference>
<comment type="cofactor">
    <cofactor evidence="8">
        <name>Mg(2+)</name>
        <dbReference type="ChEBI" id="CHEBI:18420"/>
    </cofactor>
</comment>
<evidence type="ECO:0000259" key="9">
    <source>
        <dbReference type="PROSITE" id="PS51918"/>
    </source>
</evidence>
<dbReference type="GO" id="GO:0000287">
    <property type="term" value="F:magnesium ion binding"/>
    <property type="evidence" value="ECO:0007669"/>
    <property type="project" value="UniProtKB-UniRule"/>
</dbReference>
<evidence type="ECO:0000256" key="2">
    <source>
        <dbReference type="ARBA" id="ARBA00022691"/>
    </source>
</evidence>
<dbReference type="KEGG" id="mbn:Mboo_0267"/>
<comment type="cofactor">
    <cofactor evidence="8">
        <name>[4Fe-4S] cluster</name>
        <dbReference type="ChEBI" id="CHEBI:49883"/>
    </cofactor>
    <text evidence="8">Binds 1 [4Fe-4S] cluster. The cluster is coordinated with 3 cysteines and an exchangeable S-adenosyl-L-methionine.</text>
</comment>
<comment type="cofactor">
    <cofactor evidence="8">
        <name>S-adenosyl-L-methionine</name>
        <dbReference type="ChEBI" id="CHEBI:59789"/>
    </cofactor>
    <text evidence="8">Binds 1 S-adenosyl-L-methionine per subunit.</text>
</comment>
<evidence type="ECO:0000256" key="7">
    <source>
        <dbReference type="ARBA" id="ARBA00023239"/>
    </source>
</evidence>
<keyword evidence="3 8" id="KW-0479">Metal-binding</keyword>
<dbReference type="PANTHER" id="PTHR42836">
    <property type="entry name" value="7-CARBOXY-7-DEAZAGUANINE SYNTHASE"/>
    <property type="match status" value="1"/>
</dbReference>
<keyword evidence="2 8" id="KW-0949">S-adenosyl-L-methionine</keyword>
<evidence type="ECO:0000256" key="3">
    <source>
        <dbReference type="ARBA" id="ARBA00022723"/>
    </source>
</evidence>
<dbReference type="Proteomes" id="UP000002408">
    <property type="component" value="Chromosome"/>
</dbReference>
<feature type="domain" description="Radical SAM core" evidence="9">
    <location>
        <begin position="16"/>
        <end position="202"/>
    </location>
</feature>